<evidence type="ECO:0000313" key="6">
    <source>
        <dbReference type="EMBL" id="PVX76981.1"/>
    </source>
</evidence>
<dbReference type="EMBL" id="QEOB01000015">
    <property type="protein sequence ID" value="PVX76981.1"/>
    <property type="molecule type" value="Genomic_DNA"/>
</dbReference>
<dbReference type="PANTHER" id="PTHR42978:SF6">
    <property type="entry name" value="QUORUM-QUENCHING LACTONASE YTNP-RELATED"/>
    <property type="match status" value="1"/>
</dbReference>
<evidence type="ECO:0000256" key="1">
    <source>
        <dbReference type="ARBA" id="ARBA00007749"/>
    </source>
</evidence>
<reference evidence="6 7" key="1">
    <citation type="submission" date="2018-05" db="EMBL/GenBank/DDBJ databases">
        <title>Genomic Encyclopedia of Type Strains, Phase IV (KMG-V): Genome sequencing to study the core and pangenomes of soil and plant-associated prokaryotes.</title>
        <authorList>
            <person name="Whitman W."/>
        </authorList>
    </citation>
    <scope>NUCLEOTIDE SEQUENCE [LARGE SCALE GENOMIC DNA]</scope>
    <source>
        <strain evidence="6 7">SCZa-39</strain>
    </source>
</reference>
<comment type="caution">
    <text evidence="6">The sequence shown here is derived from an EMBL/GenBank/DDBJ whole genome shotgun (WGS) entry which is preliminary data.</text>
</comment>
<comment type="similarity">
    <text evidence="1">Belongs to the metallo-beta-lactamase superfamily.</text>
</comment>
<dbReference type="InterPro" id="IPR001279">
    <property type="entry name" value="Metallo-B-lactamas"/>
</dbReference>
<protein>
    <submittedName>
        <fullName evidence="6">Glyoxylase-like metal-dependent hydrolase (Beta-lactamase superfamily II)</fullName>
    </submittedName>
</protein>
<evidence type="ECO:0000259" key="5">
    <source>
        <dbReference type="SMART" id="SM00849"/>
    </source>
</evidence>
<name>A0ABX5KF36_9BURK</name>
<dbReference type="Proteomes" id="UP000245712">
    <property type="component" value="Unassembled WGS sequence"/>
</dbReference>
<evidence type="ECO:0000256" key="2">
    <source>
        <dbReference type="ARBA" id="ARBA00022723"/>
    </source>
</evidence>
<dbReference type="InterPro" id="IPR036866">
    <property type="entry name" value="RibonucZ/Hydroxyglut_hydro"/>
</dbReference>
<dbReference type="PANTHER" id="PTHR42978">
    <property type="entry name" value="QUORUM-QUENCHING LACTONASE YTNP-RELATED-RELATED"/>
    <property type="match status" value="1"/>
</dbReference>
<sequence length="325" mass="36143">MHWPCAACRFGILSLRSETLQGLQYTNIVMKDAFLSLTVGDAIVTRVDETAFALAPDVLFPDWNADAGRALEQRLAAASLDLPGQRVPMRTHWWVVQVHGLTIVVDTGIGNAKARPFSALFDRLDNPVLARFEAAGFRREQVDFVLLTHLHVDHVGWNTHWQDGRWTPVFPNATYVFSQGERDFFATPAGEPRRMVFEDSVLPVIEAGQARVVPDAGAQLVDGVRFLPTPGHSIAHMAIEIRSAGQAALFSGDVMHSPLQVYRPEWNSTFCRDLPQARASRQWLLDHAANTGAIVFPAHFPETSAGTVRKGAHGFEWRYLDDPRS</sequence>
<feature type="domain" description="Metallo-beta-lactamase" evidence="5">
    <location>
        <begin position="90"/>
        <end position="299"/>
    </location>
</feature>
<dbReference type="Gene3D" id="3.60.15.10">
    <property type="entry name" value="Ribonuclease Z/Hydroxyacylglutathione hydrolase-like"/>
    <property type="match status" value="1"/>
</dbReference>
<keyword evidence="7" id="KW-1185">Reference proteome</keyword>
<dbReference type="SMART" id="SM00849">
    <property type="entry name" value="Lactamase_B"/>
    <property type="match status" value="1"/>
</dbReference>
<dbReference type="SUPFAM" id="SSF56281">
    <property type="entry name" value="Metallo-hydrolase/oxidoreductase"/>
    <property type="match status" value="1"/>
</dbReference>
<dbReference type="CDD" id="cd16277">
    <property type="entry name" value="metallo-hydrolase-like_MBL-fold"/>
    <property type="match status" value="1"/>
</dbReference>
<dbReference type="Pfam" id="PF00753">
    <property type="entry name" value="Lactamase_B"/>
    <property type="match status" value="1"/>
</dbReference>
<keyword evidence="3" id="KW-0378">Hydrolase</keyword>
<dbReference type="InterPro" id="IPR051013">
    <property type="entry name" value="MBL_superfamily_lactonases"/>
</dbReference>
<evidence type="ECO:0000256" key="4">
    <source>
        <dbReference type="ARBA" id="ARBA00022833"/>
    </source>
</evidence>
<evidence type="ECO:0000256" key="3">
    <source>
        <dbReference type="ARBA" id="ARBA00022801"/>
    </source>
</evidence>
<evidence type="ECO:0000313" key="7">
    <source>
        <dbReference type="Proteomes" id="UP000245712"/>
    </source>
</evidence>
<keyword evidence="2" id="KW-0479">Metal-binding</keyword>
<keyword evidence="4" id="KW-0862">Zinc</keyword>
<proteinExistence type="inferred from homology"/>
<accession>A0ABX5KF36</accession>
<gene>
    <name evidence="6" type="ORF">C7402_11540</name>
</gene>
<organism evidence="6 7">
    <name type="scientific">Paraburkholderia unamae</name>
    <dbReference type="NCBI Taxonomy" id="219649"/>
    <lineage>
        <taxon>Bacteria</taxon>
        <taxon>Pseudomonadati</taxon>
        <taxon>Pseudomonadota</taxon>
        <taxon>Betaproteobacteria</taxon>
        <taxon>Burkholderiales</taxon>
        <taxon>Burkholderiaceae</taxon>
        <taxon>Paraburkholderia</taxon>
    </lineage>
</organism>